<organism evidence="1 2">
    <name type="scientific">Prevotella disiens JCM 6334 = ATCC 29426</name>
    <dbReference type="NCBI Taxonomy" id="1235811"/>
    <lineage>
        <taxon>Bacteria</taxon>
        <taxon>Pseudomonadati</taxon>
        <taxon>Bacteroidota</taxon>
        <taxon>Bacteroidia</taxon>
        <taxon>Bacteroidales</taxon>
        <taxon>Prevotellaceae</taxon>
        <taxon>Prevotella</taxon>
    </lineage>
</organism>
<gene>
    <name evidence="1" type="ORF">HMPREF0653_02259</name>
</gene>
<sequence length="85" mass="10080">MIYHVPNSKKGNGNCYENFDEATKKTDNSLWKIDRALSVMMIYLFLSKKKQAVLKLKTGCFFLQKHRFHLRKQFSIELVSVKFTF</sequence>
<dbReference type="EMBL" id="AWUY01000227">
    <property type="protein sequence ID" value="ERJ73052.1"/>
    <property type="molecule type" value="Genomic_DNA"/>
</dbReference>
<comment type="caution">
    <text evidence="1">The sequence shown here is derived from an EMBL/GenBank/DDBJ whole genome shotgun (WGS) entry which is preliminary data.</text>
</comment>
<name>A0ABP2Y4Q4_9BACT</name>
<proteinExistence type="predicted"/>
<evidence type="ECO:0000313" key="2">
    <source>
        <dbReference type="Proteomes" id="UP000016660"/>
    </source>
</evidence>
<keyword evidence="2" id="KW-1185">Reference proteome</keyword>
<accession>A0ABP2Y4Q4</accession>
<evidence type="ECO:0000313" key="1">
    <source>
        <dbReference type="EMBL" id="ERJ73052.1"/>
    </source>
</evidence>
<dbReference type="Proteomes" id="UP000016660">
    <property type="component" value="Unassembled WGS sequence"/>
</dbReference>
<protein>
    <submittedName>
        <fullName evidence="1">Uncharacterized protein</fullName>
    </submittedName>
</protein>
<reference evidence="1 2" key="1">
    <citation type="submission" date="2013-06" db="EMBL/GenBank/DDBJ databases">
        <authorList>
            <person name="Weinstock G."/>
            <person name="Sodergren E."/>
            <person name="Lobos E.A."/>
            <person name="Fulton L."/>
            <person name="Fulton R."/>
            <person name="Courtney L."/>
            <person name="Fronick C."/>
            <person name="O'Laughlin M."/>
            <person name="Godfrey J."/>
            <person name="Wilson R.M."/>
            <person name="Miner T."/>
            <person name="Farmer C."/>
            <person name="Delehaunty K."/>
            <person name="Cordes M."/>
            <person name="Minx P."/>
            <person name="Tomlinson C."/>
            <person name="Chen J."/>
            <person name="Wollam A."/>
            <person name="Pepin K.H."/>
            <person name="Bhonagiri V."/>
            <person name="Zhang X."/>
            <person name="Warren W."/>
            <person name="Mitreva M."/>
            <person name="Mardis E.R."/>
            <person name="Wilson R.K."/>
        </authorList>
    </citation>
    <scope>NUCLEOTIDE SEQUENCE [LARGE SCALE GENOMIC DNA]</scope>
    <source>
        <strain evidence="1 2">ATCC 29426</strain>
    </source>
</reference>